<comment type="caution">
    <text evidence="1">The sequence shown here is derived from an EMBL/GenBank/DDBJ whole genome shotgun (WGS) entry which is preliminary data.</text>
</comment>
<organism evidence="1 2">
    <name type="scientific">Petrolisthes manimaculis</name>
    <dbReference type="NCBI Taxonomy" id="1843537"/>
    <lineage>
        <taxon>Eukaryota</taxon>
        <taxon>Metazoa</taxon>
        <taxon>Ecdysozoa</taxon>
        <taxon>Arthropoda</taxon>
        <taxon>Crustacea</taxon>
        <taxon>Multicrustacea</taxon>
        <taxon>Malacostraca</taxon>
        <taxon>Eumalacostraca</taxon>
        <taxon>Eucarida</taxon>
        <taxon>Decapoda</taxon>
        <taxon>Pleocyemata</taxon>
        <taxon>Anomura</taxon>
        <taxon>Galatheoidea</taxon>
        <taxon>Porcellanidae</taxon>
        <taxon>Petrolisthes</taxon>
    </lineage>
</organism>
<reference evidence="1" key="1">
    <citation type="submission" date="2023-11" db="EMBL/GenBank/DDBJ databases">
        <title>Genome assemblies of two species of porcelain crab, Petrolisthes cinctipes and Petrolisthes manimaculis (Anomura: Porcellanidae).</title>
        <authorList>
            <person name="Angst P."/>
        </authorList>
    </citation>
    <scope>NUCLEOTIDE SEQUENCE</scope>
    <source>
        <strain evidence="1">PB745_02</strain>
        <tissue evidence="1">Gill</tissue>
    </source>
</reference>
<evidence type="ECO:0000313" key="2">
    <source>
        <dbReference type="Proteomes" id="UP001292094"/>
    </source>
</evidence>
<gene>
    <name evidence="1" type="ORF">Pmani_019912</name>
</gene>
<protein>
    <submittedName>
        <fullName evidence="1">Uncharacterized protein</fullName>
    </submittedName>
</protein>
<keyword evidence="2" id="KW-1185">Reference proteome</keyword>
<evidence type="ECO:0000313" key="1">
    <source>
        <dbReference type="EMBL" id="KAK4308320.1"/>
    </source>
</evidence>
<sequence length="88" mass="9683">MTARYILISPALPCSDLTSGTTTGQGKTTAMVWVSAAAAEVNANCFTKITIQMILYFHFENFTAPQFTFALGFDRSEIERVKKLTIPS</sequence>
<dbReference type="Proteomes" id="UP001292094">
    <property type="component" value="Unassembled WGS sequence"/>
</dbReference>
<accession>A0AAE1PJC3</accession>
<dbReference type="AlphaFoldDB" id="A0AAE1PJC3"/>
<proteinExistence type="predicted"/>
<name>A0AAE1PJC3_9EUCA</name>
<dbReference type="EMBL" id="JAWZYT010001902">
    <property type="protein sequence ID" value="KAK4308320.1"/>
    <property type="molecule type" value="Genomic_DNA"/>
</dbReference>